<reference evidence="1" key="1">
    <citation type="journal article" date="2015" name="Nature">
        <title>Complex archaea that bridge the gap between prokaryotes and eukaryotes.</title>
        <authorList>
            <person name="Spang A."/>
            <person name="Saw J.H."/>
            <person name="Jorgensen S.L."/>
            <person name="Zaremba-Niedzwiedzka K."/>
            <person name="Martijn J."/>
            <person name="Lind A.E."/>
            <person name="van Eijk R."/>
            <person name="Schleper C."/>
            <person name="Guy L."/>
            <person name="Ettema T.J."/>
        </authorList>
    </citation>
    <scope>NUCLEOTIDE SEQUENCE</scope>
</reference>
<organism evidence="1">
    <name type="scientific">marine sediment metagenome</name>
    <dbReference type="NCBI Taxonomy" id="412755"/>
    <lineage>
        <taxon>unclassified sequences</taxon>
        <taxon>metagenomes</taxon>
        <taxon>ecological metagenomes</taxon>
    </lineage>
</organism>
<feature type="non-terminal residue" evidence="1">
    <location>
        <position position="49"/>
    </location>
</feature>
<gene>
    <name evidence="1" type="ORF">LCGC14_1568550</name>
</gene>
<accession>A0A0F9J6N5</accession>
<sequence length="49" mass="5194">MIDRTIEQQATRLFLRGIPQERADIKAEGTVVGKLAAVAGTLLMLAAGV</sequence>
<evidence type="ECO:0000313" key="1">
    <source>
        <dbReference type="EMBL" id="KKM28054.1"/>
    </source>
</evidence>
<dbReference type="EMBL" id="LAZR01012200">
    <property type="protein sequence ID" value="KKM28054.1"/>
    <property type="molecule type" value="Genomic_DNA"/>
</dbReference>
<dbReference type="AlphaFoldDB" id="A0A0F9J6N5"/>
<protein>
    <submittedName>
        <fullName evidence="1">Uncharacterized protein</fullName>
    </submittedName>
</protein>
<proteinExistence type="predicted"/>
<comment type="caution">
    <text evidence="1">The sequence shown here is derived from an EMBL/GenBank/DDBJ whole genome shotgun (WGS) entry which is preliminary data.</text>
</comment>
<name>A0A0F9J6N5_9ZZZZ</name>